<proteinExistence type="predicted"/>
<protein>
    <submittedName>
        <fullName evidence="2">Uncharacterized protein</fullName>
    </submittedName>
</protein>
<sequence>MVSNSRIVYSSCKAPVGVCIACVFSSYRVTKAHKITRL</sequence>
<organism evidence="2 3">
    <name type="scientific">Anaplasma phagocytophilum str. NCH-1</name>
    <dbReference type="NCBI Taxonomy" id="1359161"/>
    <lineage>
        <taxon>Bacteria</taxon>
        <taxon>Pseudomonadati</taxon>
        <taxon>Pseudomonadota</taxon>
        <taxon>Alphaproteobacteria</taxon>
        <taxon>Rickettsiales</taxon>
        <taxon>Anaplasmataceae</taxon>
        <taxon>Anaplasma</taxon>
        <taxon>phagocytophilum group</taxon>
    </lineage>
</organism>
<accession>A0A0F3MV62</accession>
<name>A0A0F3MV62_ANAPH</name>
<dbReference type="AlphaFoldDB" id="A0A0F3MV62"/>
<evidence type="ECO:0000313" key="3">
    <source>
        <dbReference type="Proteomes" id="UP000033754"/>
    </source>
</evidence>
<dbReference type="EMBL" id="LANT01000010">
    <property type="protein sequence ID" value="KJV59352.1"/>
    <property type="molecule type" value="Genomic_DNA"/>
</dbReference>
<dbReference type="Proteomes" id="UP000033754">
    <property type="component" value="Unassembled WGS sequence"/>
</dbReference>
<evidence type="ECO:0000313" key="2">
    <source>
        <dbReference type="EMBL" id="KJV59352.1"/>
    </source>
</evidence>
<dbReference type="PATRIC" id="fig|1359161.3.peg.1805"/>
<evidence type="ECO:0000313" key="1">
    <source>
        <dbReference type="EMBL" id="KJV59332.1"/>
    </source>
</evidence>
<dbReference type="EMBL" id="LANT01000011">
    <property type="protein sequence ID" value="KJV59332.1"/>
    <property type="molecule type" value="Genomic_DNA"/>
</dbReference>
<comment type="caution">
    <text evidence="2">The sequence shown here is derived from an EMBL/GenBank/DDBJ whole genome shotgun (WGS) entry which is preliminary data.</text>
</comment>
<reference evidence="2 3" key="1">
    <citation type="submission" date="2015-01" db="EMBL/GenBank/DDBJ databases">
        <title>Genome Sequencing of Rickettsiales.</title>
        <authorList>
            <person name="Daugherty S.C."/>
            <person name="Su Q."/>
            <person name="Abolude K."/>
            <person name="Beier-Sexton M."/>
            <person name="Carlyon J.A."/>
            <person name="Carter R."/>
            <person name="Day N.P."/>
            <person name="Dumler S.J."/>
            <person name="Dyachenko V."/>
            <person name="Godinez A."/>
            <person name="Kurtti T.J."/>
            <person name="Lichay M."/>
            <person name="Mullins K.E."/>
            <person name="Ott S."/>
            <person name="Pappas-Brown V."/>
            <person name="Paris D.H."/>
            <person name="Patel P."/>
            <person name="Richards A.L."/>
            <person name="Sadzewicz L."/>
            <person name="Sears K."/>
            <person name="Seidman D."/>
            <person name="Sengamalay N."/>
            <person name="Stenos J."/>
            <person name="Tallon L.J."/>
            <person name="Vincent G."/>
            <person name="Fraser C.M."/>
            <person name="Munderloh U."/>
            <person name="Dunning-Hotopp J.C."/>
        </authorList>
    </citation>
    <scope>NUCLEOTIDE SEQUENCE [LARGE SCALE GENOMIC DNA]</scope>
    <source>
        <strain evidence="2 3">NCH-1</strain>
    </source>
</reference>
<gene>
    <name evidence="2" type="ORF">EPHNCH_1596</name>
    <name evidence="1" type="ORF">EPHNCH_1616</name>
</gene>